<evidence type="ECO:0000256" key="2">
    <source>
        <dbReference type="SAM" id="Phobius"/>
    </source>
</evidence>
<dbReference type="InterPro" id="IPR004158">
    <property type="entry name" value="DUF247_pln"/>
</dbReference>
<dbReference type="AlphaFoldDB" id="Q6ZC88"/>
<feature type="compositionally biased region" description="Low complexity" evidence="1">
    <location>
        <begin position="1"/>
        <end position="13"/>
    </location>
</feature>
<evidence type="ECO:0000313" key="4">
    <source>
        <dbReference type="Proteomes" id="UP000000763"/>
    </source>
</evidence>
<feature type="compositionally biased region" description="Basic and acidic residues" evidence="1">
    <location>
        <begin position="112"/>
        <end position="133"/>
    </location>
</feature>
<keyword evidence="2" id="KW-1133">Transmembrane helix</keyword>
<feature type="region of interest" description="Disordered" evidence="1">
    <location>
        <begin position="1"/>
        <end position="23"/>
    </location>
</feature>
<feature type="transmembrane region" description="Helical" evidence="2">
    <location>
        <begin position="569"/>
        <end position="593"/>
    </location>
</feature>
<dbReference type="HOGENOM" id="CLU_020188_0_2_1"/>
<gene>
    <name evidence="3" type="primary">P0702G08.8</name>
</gene>
<reference evidence="4" key="1">
    <citation type="journal article" date="2005" name="Nature">
        <title>The map-based sequence of the rice genome.</title>
        <authorList>
            <consortium name="International rice genome sequencing project (IRGSP)"/>
            <person name="Matsumoto T."/>
            <person name="Wu J."/>
            <person name="Kanamori H."/>
            <person name="Katayose Y."/>
            <person name="Fujisawa M."/>
            <person name="Namiki N."/>
            <person name="Mizuno H."/>
            <person name="Yamamoto K."/>
            <person name="Antonio B.A."/>
            <person name="Baba T."/>
            <person name="Sakata K."/>
            <person name="Nagamura Y."/>
            <person name="Aoki H."/>
            <person name="Arikawa K."/>
            <person name="Arita K."/>
            <person name="Bito T."/>
            <person name="Chiden Y."/>
            <person name="Fujitsuka N."/>
            <person name="Fukunaka R."/>
            <person name="Hamada M."/>
            <person name="Harada C."/>
            <person name="Hayashi A."/>
            <person name="Hijishita S."/>
            <person name="Honda M."/>
            <person name="Hosokawa S."/>
            <person name="Ichikawa Y."/>
            <person name="Idonuma A."/>
            <person name="Iijima M."/>
            <person name="Ikeda M."/>
            <person name="Ikeno M."/>
            <person name="Ito K."/>
            <person name="Ito S."/>
            <person name="Ito T."/>
            <person name="Ito Y."/>
            <person name="Ito Y."/>
            <person name="Iwabuchi A."/>
            <person name="Kamiya K."/>
            <person name="Karasawa W."/>
            <person name="Kurita K."/>
            <person name="Katagiri S."/>
            <person name="Kikuta A."/>
            <person name="Kobayashi H."/>
            <person name="Kobayashi N."/>
            <person name="Machita K."/>
            <person name="Maehara T."/>
            <person name="Masukawa M."/>
            <person name="Mizubayashi T."/>
            <person name="Mukai Y."/>
            <person name="Nagasaki H."/>
            <person name="Nagata Y."/>
            <person name="Naito S."/>
            <person name="Nakashima M."/>
            <person name="Nakama Y."/>
            <person name="Nakamichi Y."/>
            <person name="Nakamura M."/>
            <person name="Meguro A."/>
            <person name="Negishi M."/>
            <person name="Ohta I."/>
            <person name="Ohta T."/>
            <person name="Okamoto M."/>
            <person name="Ono N."/>
            <person name="Saji S."/>
            <person name="Sakaguchi M."/>
            <person name="Sakai K."/>
            <person name="Shibata M."/>
            <person name="Shimokawa T."/>
            <person name="Song J."/>
            <person name="Takazaki Y."/>
            <person name="Terasawa K."/>
            <person name="Tsugane M."/>
            <person name="Tsuji K."/>
            <person name="Ueda S."/>
            <person name="Waki K."/>
            <person name="Yamagata H."/>
            <person name="Yamamoto M."/>
            <person name="Yamamoto S."/>
            <person name="Yamane H."/>
            <person name="Yoshiki S."/>
            <person name="Yoshihara R."/>
            <person name="Yukawa K."/>
            <person name="Zhong H."/>
            <person name="Yano M."/>
            <person name="Yuan Q."/>
            <person name="Ouyang S."/>
            <person name="Liu J."/>
            <person name="Jones K.M."/>
            <person name="Gansberger K."/>
            <person name="Moffat K."/>
            <person name="Hill J."/>
            <person name="Bera J."/>
            <person name="Fadrosh D."/>
            <person name="Jin S."/>
            <person name="Johri S."/>
            <person name="Kim M."/>
            <person name="Overton L."/>
            <person name="Reardon M."/>
            <person name="Tsitrin T."/>
            <person name="Vuong H."/>
            <person name="Weaver B."/>
            <person name="Ciecko A."/>
            <person name="Tallon L."/>
            <person name="Jackson J."/>
            <person name="Pai G."/>
            <person name="Aken S.V."/>
            <person name="Utterback T."/>
            <person name="Reidmuller S."/>
            <person name="Feldblyum T."/>
            <person name="Hsiao J."/>
            <person name="Zismann V."/>
            <person name="Iobst S."/>
            <person name="de Vazeille A.R."/>
            <person name="Buell C.R."/>
            <person name="Ying K."/>
            <person name="Li Y."/>
            <person name="Lu T."/>
            <person name="Huang Y."/>
            <person name="Zhao Q."/>
            <person name="Feng Q."/>
            <person name="Zhang L."/>
            <person name="Zhu J."/>
            <person name="Weng Q."/>
            <person name="Mu J."/>
            <person name="Lu Y."/>
            <person name="Fan D."/>
            <person name="Liu Y."/>
            <person name="Guan J."/>
            <person name="Zhang Y."/>
            <person name="Yu S."/>
            <person name="Liu X."/>
            <person name="Zhang Y."/>
            <person name="Hong G."/>
            <person name="Han B."/>
            <person name="Choisne N."/>
            <person name="Demange N."/>
            <person name="Orjeda G."/>
            <person name="Samain S."/>
            <person name="Cattolico L."/>
            <person name="Pelletier E."/>
            <person name="Couloux A."/>
            <person name="Segurens B."/>
            <person name="Wincker P."/>
            <person name="D'Hont A."/>
            <person name="Scarpelli C."/>
            <person name="Weissenbach J."/>
            <person name="Salanoubat M."/>
            <person name="Quetier F."/>
            <person name="Yu Y."/>
            <person name="Kim H.R."/>
            <person name="Rambo T."/>
            <person name="Currie J."/>
            <person name="Collura K."/>
            <person name="Luo M."/>
            <person name="Yang T."/>
            <person name="Ammiraju J.S.S."/>
            <person name="Engler F."/>
            <person name="Soderlund C."/>
            <person name="Wing R.A."/>
            <person name="Palmer L.E."/>
            <person name="de la Bastide M."/>
            <person name="Spiegel L."/>
            <person name="Nascimento L."/>
            <person name="Zutavern T."/>
            <person name="O'Shaughnessy A."/>
            <person name="Dike S."/>
            <person name="Dedhia N."/>
            <person name="Preston R."/>
            <person name="Balija V."/>
            <person name="McCombie W.R."/>
            <person name="Chow T."/>
            <person name="Chen H."/>
            <person name="Chung M."/>
            <person name="Chen C."/>
            <person name="Shaw J."/>
            <person name="Wu H."/>
            <person name="Hsiao K."/>
            <person name="Chao Y."/>
            <person name="Chu M."/>
            <person name="Cheng C."/>
            <person name="Hour A."/>
            <person name="Lee P."/>
            <person name="Lin S."/>
            <person name="Lin Y."/>
            <person name="Liou J."/>
            <person name="Liu S."/>
            <person name="Hsing Y."/>
            <person name="Raghuvanshi S."/>
            <person name="Mohanty A."/>
            <person name="Bharti A.K."/>
            <person name="Gaur A."/>
            <person name="Gupta V."/>
            <person name="Kumar D."/>
            <person name="Ravi V."/>
            <person name="Vij S."/>
            <person name="Kapur A."/>
            <person name="Khurana P."/>
            <person name="Khurana P."/>
            <person name="Khurana J.P."/>
            <person name="Tyagi A.K."/>
            <person name="Gaikwad K."/>
            <person name="Singh A."/>
            <person name="Dalal V."/>
            <person name="Srivastava S."/>
            <person name="Dixit A."/>
            <person name="Pal A.K."/>
            <person name="Ghazi I.A."/>
            <person name="Yadav M."/>
            <person name="Pandit A."/>
            <person name="Bhargava A."/>
            <person name="Sureshbabu K."/>
            <person name="Batra K."/>
            <person name="Sharma T.R."/>
            <person name="Mohapatra T."/>
            <person name="Singh N.K."/>
            <person name="Messing J."/>
            <person name="Nelson A.B."/>
            <person name="Fuks G."/>
            <person name="Kavchok S."/>
            <person name="Keizer G."/>
            <person name="Linton E."/>
            <person name="Llaca V."/>
            <person name="Song R."/>
            <person name="Tanyolac B."/>
            <person name="Young S."/>
            <person name="Ho-Il K."/>
            <person name="Hahn J.H."/>
            <person name="Sangsakoo G."/>
            <person name="Vanavichit A."/>
            <person name="de Mattos Luiz.A.T."/>
            <person name="Zimmer P.D."/>
            <person name="Malone G."/>
            <person name="Dellagostin O."/>
            <person name="de Oliveira A.C."/>
            <person name="Bevan M."/>
            <person name="Bancroft I."/>
            <person name="Minx P."/>
            <person name="Cordum H."/>
            <person name="Wilson R."/>
            <person name="Cheng Z."/>
            <person name="Jin W."/>
            <person name="Jiang J."/>
            <person name="Leong S.A."/>
            <person name="Iwama H."/>
            <person name="Gojobori T."/>
            <person name="Itoh T."/>
            <person name="Niimura Y."/>
            <person name="Fujii Y."/>
            <person name="Habara T."/>
            <person name="Sakai H."/>
            <person name="Sato Y."/>
            <person name="Wilson G."/>
            <person name="Kumar K."/>
            <person name="McCouch S."/>
            <person name="Juretic N."/>
            <person name="Hoen D."/>
            <person name="Wright S."/>
            <person name="Bruskiewich R."/>
            <person name="Bureau T."/>
            <person name="Miyao A."/>
            <person name="Hirochika H."/>
            <person name="Nishikawa T."/>
            <person name="Kadowaki K."/>
            <person name="Sugiura M."/>
            <person name="Burr B."/>
            <person name="Sasaki T."/>
        </authorList>
    </citation>
    <scope>NUCLEOTIDE SEQUENCE [LARGE SCALE GENOMIC DNA]</scope>
    <source>
        <strain evidence="4">cv. Nipponbare</strain>
    </source>
</reference>
<keyword evidence="2" id="KW-0472">Membrane</keyword>
<accession>Q6ZC88</accession>
<organism evidence="3 4">
    <name type="scientific">Oryza sativa subsp. japonica</name>
    <name type="common">Rice</name>
    <dbReference type="NCBI Taxonomy" id="39947"/>
    <lineage>
        <taxon>Eukaryota</taxon>
        <taxon>Viridiplantae</taxon>
        <taxon>Streptophyta</taxon>
        <taxon>Embryophyta</taxon>
        <taxon>Tracheophyta</taxon>
        <taxon>Spermatophyta</taxon>
        <taxon>Magnoliopsida</taxon>
        <taxon>Liliopsida</taxon>
        <taxon>Poales</taxon>
        <taxon>Poaceae</taxon>
        <taxon>BOP clade</taxon>
        <taxon>Oryzoideae</taxon>
        <taxon>Oryzeae</taxon>
        <taxon>Oryzinae</taxon>
        <taxon>Oryza</taxon>
        <taxon>Oryza sativa</taxon>
    </lineage>
</organism>
<keyword evidence="2" id="KW-0812">Transmembrane</keyword>
<evidence type="ECO:0000313" key="3">
    <source>
        <dbReference type="EMBL" id="BAD03197.1"/>
    </source>
</evidence>
<sequence>MMSPAAAASASPPTGSGRGEGVARHCCLSSRHLPPLPPPPPAAAAIVASPLAGFGGGEGAPAADRCRLSSCRRPLPPPPTSTAANSHHCRCHLSSRCPRLPPLRPPPPSAAGEEKVREEAQKRERVRERRRDARANIKKSHQMEGEEQQRVKTTSQWVSHVEHLLDAGGNPSEEEARRWRRQSVYRVPAYIKHRTSYGAPQLVSLGPFHHGVPELRPAEEHKERALLHLLRRGGGGGDGRRLRLGSLVASMEEVVVELQDAYQGLGATKWRDDRDGFLKMMVLDGCFLLEVMRAAAEAAQGDGDGEGVGGGYAANDPVFSRHGELYVFPYVRRDMLMIENQLPLLVLQRIVAFVHGGAAPEASDDAINNMVLSFVSMIPDPPAMRGGGGLALHPLDVCHRSLLHGSPPRPCHTGRREEFVPSATELDQAGVRFRPSRTRSLHDISFRHGALRIPRLAVDDTTEHKLFSLMAFEQLHGAGANEVTAYVFFMDNVIKSGDDARLLGASGVVSNGLGSDEAVAEMFNRLASEAELDRRSALHGVHGEVNAYREKRWNQWRASLVRNHAGNPWAIVSLVVAFVLLVLTVLQTVYTVLPYYQEQAAAGEAALREL</sequence>
<dbReference type="Pfam" id="PF03140">
    <property type="entry name" value="DUF247"/>
    <property type="match status" value="1"/>
</dbReference>
<evidence type="ECO:0000256" key="1">
    <source>
        <dbReference type="SAM" id="MobiDB-lite"/>
    </source>
</evidence>
<feature type="region of interest" description="Disordered" evidence="1">
    <location>
        <begin position="96"/>
        <end position="133"/>
    </location>
</feature>
<name>Q6ZC88_ORYSJ</name>
<feature type="compositionally biased region" description="Pro residues" evidence="1">
    <location>
        <begin position="99"/>
        <end position="109"/>
    </location>
</feature>
<reference evidence="4" key="2">
    <citation type="journal article" date="2008" name="Nucleic Acids Res.">
        <title>The rice annotation project database (RAP-DB): 2008 update.</title>
        <authorList>
            <consortium name="The rice annotation project (RAP)"/>
        </authorList>
    </citation>
    <scope>GENOME REANNOTATION</scope>
    <source>
        <strain evidence="4">cv. Nipponbare</strain>
    </source>
</reference>
<dbReference type="Proteomes" id="UP000000763">
    <property type="component" value="Chromosome 8"/>
</dbReference>
<protein>
    <submittedName>
        <fullName evidence="3">Uncharacterized protein</fullName>
    </submittedName>
</protein>
<proteinExistence type="predicted"/>
<dbReference type="EMBL" id="AP004574">
    <property type="protein sequence ID" value="BAD03197.1"/>
    <property type="molecule type" value="Genomic_DNA"/>
</dbReference>
<dbReference type="PANTHER" id="PTHR31170">
    <property type="entry name" value="BNAC04G53230D PROTEIN"/>
    <property type="match status" value="1"/>
</dbReference>
<dbReference type="PANTHER" id="PTHR31170:SF18">
    <property type="entry name" value="(WILD MALAYSIAN BANANA) HYPOTHETICAL PROTEIN"/>
    <property type="match status" value="1"/>
</dbReference>